<dbReference type="RefSeq" id="WP_301372033.1">
    <property type="nucleotide sequence ID" value="NZ_JAPZCX010000003.1"/>
</dbReference>
<reference evidence="2" key="1">
    <citation type="submission" date="2022-12" db="EMBL/GenBank/DDBJ databases">
        <authorList>
            <person name="Uljanovas D."/>
        </authorList>
    </citation>
    <scope>NUCLEOTIDE SEQUENCE</scope>
    <source>
        <strain evidence="2">RCM69</strain>
    </source>
</reference>
<dbReference type="InterPro" id="IPR019627">
    <property type="entry name" value="YAcAr"/>
</dbReference>
<name>A0AAW7PW86_9BACT</name>
<evidence type="ECO:0000313" key="2">
    <source>
        <dbReference type="EMBL" id="MDN5069873.1"/>
    </source>
</evidence>
<protein>
    <submittedName>
        <fullName evidence="2">DUF2493 domain-containing protein</fullName>
    </submittedName>
</protein>
<dbReference type="AlphaFoldDB" id="A0AAW7PW86"/>
<dbReference type="Pfam" id="PF10686">
    <property type="entry name" value="YAcAr"/>
    <property type="match status" value="1"/>
</dbReference>
<comment type="caution">
    <text evidence="2">The sequence shown here is derived from an EMBL/GenBank/DDBJ whole genome shotgun (WGS) entry which is preliminary data.</text>
</comment>
<dbReference type="SUPFAM" id="SSF102405">
    <property type="entry name" value="MCP/YpsA-like"/>
    <property type="match status" value="1"/>
</dbReference>
<organism evidence="2 3">
    <name type="scientific">Aliarcobacter butzleri</name>
    <dbReference type="NCBI Taxonomy" id="28197"/>
    <lineage>
        <taxon>Bacteria</taxon>
        <taxon>Pseudomonadati</taxon>
        <taxon>Campylobacterota</taxon>
        <taxon>Epsilonproteobacteria</taxon>
        <taxon>Campylobacterales</taxon>
        <taxon>Arcobacteraceae</taxon>
        <taxon>Aliarcobacter</taxon>
    </lineage>
</organism>
<dbReference type="EMBL" id="JAPZCX010000003">
    <property type="protein sequence ID" value="MDN5069873.1"/>
    <property type="molecule type" value="Genomic_DNA"/>
</dbReference>
<sequence length="114" mass="13113">MKVAIIGSRDFKNKNLLDEKMKEINKDNIISLIVSGGAKGADTMGVQWANKNNIETKVFYPDFKKHKRAYHFRNRQIVMESDLVVAFWNGHSTGTKYTITYAKTLEKNVLVVKY</sequence>
<feature type="domain" description="YspA cpYpsA-related SLOG" evidence="1">
    <location>
        <begin position="1"/>
        <end position="66"/>
    </location>
</feature>
<reference evidence="2" key="2">
    <citation type="journal article" date="2023" name="Microorganisms">
        <title>Genomic Characterization of Arcobacter butzleri Strains Isolated from Various Sources in Lithuania.</title>
        <authorList>
            <person name="Uljanovas D."/>
            <person name="Golz G."/>
            <person name="Fleischmann S."/>
            <person name="Kudirkiene E."/>
            <person name="Kasetiene N."/>
            <person name="Grineviciene A."/>
            <person name="Tamuleviciene E."/>
            <person name="Aksomaitiene J."/>
            <person name="Alter T."/>
            <person name="Malakauskas M."/>
        </authorList>
    </citation>
    <scope>NUCLEOTIDE SEQUENCE</scope>
    <source>
        <strain evidence="2">RCM69</strain>
    </source>
</reference>
<evidence type="ECO:0000313" key="3">
    <source>
        <dbReference type="Proteomes" id="UP001170288"/>
    </source>
</evidence>
<proteinExistence type="predicted"/>
<gene>
    <name evidence="2" type="ORF">O8C76_02375</name>
</gene>
<accession>A0AAW7PW86</accession>
<dbReference type="Proteomes" id="UP001170288">
    <property type="component" value="Unassembled WGS sequence"/>
</dbReference>
<evidence type="ECO:0000259" key="1">
    <source>
        <dbReference type="Pfam" id="PF10686"/>
    </source>
</evidence>
<dbReference type="Gene3D" id="3.40.50.450">
    <property type="match status" value="1"/>
</dbReference>